<dbReference type="Proteomes" id="UP000838763">
    <property type="component" value="Unassembled WGS sequence"/>
</dbReference>
<evidence type="ECO:0000256" key="10">
    <source>
        <dbReference type="PIRSR" id="PIRSR605959-2"/>
    </source>
</evidence>
<dbReference type="GO" id="GO:0046872">
    <property type="term" value="F:metal ion binding"/>
    <property type="evidence" value="ECO:0007669"/>
    <property type="project" value="UniProtKB-UniRule"/>
</dbReference>
<dbReference type="InterPro" id="IPR011234">
    <property type="entry name" value="Fumarylacetoacetase-like_C"/>
</dbReference>
<evidence type="ECO:0000256" key="11">
    <source>
        <dbReference type="PIRSR" id="PIRSR605959-3"/>
    </source>
</evidence>
<organism evidence="15 16">
    <name type="scientific">Parascedosporium putredinis</name>
    <dbReference type="NCBI Taxonomy" id="1442378"/>
    <lineage>
        <taxon>Eukaryota</taxon>
        <taxon>Fungi</taxon>
        <taxon>Dikarya</taxon>
        <taxon>Ascomycota</taxon>
        <taxon>Pezizomycotina</taxon>
        <taxon>Sordariomycetes</taxon>
        <taxon>Hypocreomycetidae</taxon>
        <taxon>Microascales</taxon>
        <taxon>Microascaceae</taxon>
        <taxon>Parascedosporium</taxon>
    </lineage>
</organism>
<dbReference type="InterPro" id="IPR036462">
    <property type="entry name" value="Fumarylacetoacetase_N_sf"/>
</dbReference>
<evidence type="ECO:0000256" key="12">
    <source>
        <dbReference type="RuleBase" id="RU366008"/>
    </source>
</evidence>
<comment type="pathway">
    <text evidence="1 12">Amino-acid degradation; L-phenylalanine degradation; acetoacetate and fumarate from L-phenylalanine: step 6/6.</text>
</comment>
<evidence type="ECO:0000256" key="6">
    <source>
        <dbReference type="ARBA" id="ARBA00022837"/>
    </source>
</evidence>
<evidence type="ECO:0000256" key="9">
    <source>
        <dbReference type="ARBA" id="ARBA00023232"/>
    </source>
</evidence>
<evidence type="ECO:0000256" key="7">
    <source>
        <dbReference type="ARBA" id="ARBA00022842"/>
    </source>
</evidence>
<comment type="similarity">
    <text evidence="2 12">Belongs to the FAH family.</text>
</comment>
<keyword evidence="9 12" id="KW-0585">Phenylalanine catabolism</keyword>
<evidence type="ECO:0000259" key="13">
    <source>
        <dbReference type="Pfam" id="PF01557"/>
    </source>
</evidence>
<name>A0A9P1MA88_9PEZI</name>
<dbReference type="SUPFAM" id="SSF63433">
    <property type="entry name" value="Fumarylacetoacetate hydrolase, FAH, N-terminal domain"/>
    <property type="match status" value="1"/>
</dbReference>
<protein>
    <recommendedName>
        <fullName evidence="3 12">Fumarylacetoacetase</fullName>
        <ecNumber evidence="3 12">3.7.1.2</ecNumber>
    </recommendedName>
    <alternativeName>
        <fullName evidence="12">Fumarylacetoacetate hydrolase</fullName>
    </alternativeName>
</protein>
<dbReference type="InterPro" id="IPR015377">
    <property type="entry name" value="Fumarylacetoacetase_N"/>
</dbReference>
<dbReference type="Gene3D" id="3.90.850.10">
    <property type="entry name" value="Fumarylacetoacetase-like, C-terminal domain"/>
    <property type="match status" value="1"/>
</dbReference>
<dbReference type="EMBL" id="CALLCH030000010">
    <property type="protein sequence ID" value="CAI4214083.1"/>
    <property type="molecule type" value="Genomic_DNA"/>
</dbReference>
<dbReference type="EC" id="3.7.1.2" evidence="3 12"/>
<feature type="binding site" evidence="11">
    <location>
        <position position="157"/>
    </location>
    <ligand>
        <name>Ca(2+)</name>
        <dbReference type="ChEBI" id="CHEBI:29108"/>
    </ligand>
</feature>
<keyword evidence="7 11" id="KW-0460">Magnesium</keyword>
<feature type="binding site" evidence="11">
    <location>
        <position position="189"/>
    </location>
    <ligand>
        <name>Mg(2+)</name>
        <dbReference type="ChEBI" id="CHEBI:18420"/>
    </ligand>
</feature>
<keyword evidence="4 11" id="KW-0479">Metal-binding</keyword>
<dbReference type="GO" id="GO:1902000">
    <property type="term" value="P:homogentisate catabolic process"/>
    <property type="evidence" value="ECO:0007669"/>
    <property type="project" value="TreeGrafter"/>
</dbReference>
<comment type="cofactor">
    <cofactor evidence="12">
        <name>Mg(2+)</name>
        <dbReference type="ChEBI" id="CHEBI:18420"/>
    </cofactor>
    <cofactor evidence="12">
        <name>Ca(2+)</name>
        <dbReference type="ChEBI" id="CHEBI:29108"/>
    </cofactor>
</comment>
<keyword evidence="5 12" id="KW-0378">Hydrolase</keyword>
<evidence type="ECO:0000313" key="16">
    <source>
        <dbReference type="Proteomes" id="UP000838763"/>
    </source>
</evidence>
<gene>
    <name evidence="15" type="ORF">PPNO1_LOCUS3816</name>
</gene>
<dbReference type="OrthoDB" id="9971669at2759"/>
<dbReference type="GO" id="GO:0006559">
    <property type="term" value="P:L-phenylalanine catabolic process"/>
    <property type="evidence" value="ECO:0007669"/>
    <property type="project" value="UniProtKB-UniRule"/>
</dbReference>
<evidence type="ECO:0000313" key="15">
    <source>
        <dbReference type="EMBL" id="CAI4214083.1"/>
    </source>
</evidence>
<evidence type="ECO:0000256" key="1">
    <source>
        <dbReference type="ARBA" id="ARBA00004782"/>
    </source>
</evidence>
<comment type="catalytic activity">
    <reaction evidence="12">
        <text>4-fumarylacetoacetate + H2O = acetoacetate + fumarate + H(+)</text>
        <dbReference type="Rhea" id="RHEA:10244"/>
        <dbReference type="ChEBI" id="CHEBI:13705"/>
        <dbReference type="ChEBI" id="CHEBI:15377"/>
        <dbReference type="ChEBI" id="CHEBI:15378"/>
        <dbReference type="ChEBI" id="CHEBI:18034"/>
        <dbReference type="ChEBI" id="CHEBI:29806"/>
        <dbReference type="EC" id="3.7.1.2"/>
    </reaction>
</comment>
<evidence type="ECO:0000256" key="3">
    <source>
        <dbReference type="ARBA" id="ARBA00012094"/>
    </source>
</evidence>
<feature type="domain" description="Fumarylacetoacetase-like C-terminal" evidence="13">
    <location>
        <begin position="113"/>
        <end position="339"/>
    </location>
</feature>
<feature type="domain" description="Fumarylacetoacetase N-terminal" evidence="14">
    <location>
        <begin position="14"/>
        <end position="108"/>
    </location>
</feature>
<dbReference type="InterPro" id="IPR036663">
    <property type="entry name" value="Fumarylacetoacetase_C_sf"/>
</dbReference>
<dbReference type="AlphaFoldDB" id="A0A9P1MA88"/>
<feature type="binding site" evidence="10">
    <location>
        <position position="286"/>
    </location>
    <ligand>
        <name>substrate</name>
    </ligand>
</feature>
<dbReference type="InterPro" id="IPR005959">
    <property type="entry name" value="Fumarylacetoacetase"/>
</dbReference>
<proteinExistence type="inferred from homology"/>
<sequence>MTTPDYSSHFSRRNIPFGIASSAAHKVPQAVTRVENAVVFLHDLASAGLFATVADLPEGVFADTSLNQFAAQPRSTVHAVRQILGDADLGSFPAGSVEDVGQVTMHLPVQVGDFIGRASSVVVSGTDIERPIGQYRDKSKDGAIVDGASKAVDYEMEFAAIVGKPLAMNQRVLATDADEHIFGFVILNDWSEFRHQHIPWVVTLDALEPFKVPGPDRVQPVVKYLADPENATYAVAMQVEILSDASTTVIGRSNVKAMYWTARQMAAHTASAGAALRPGDILATGTVSGEGKGAHGCLLEATEGGKVPVSLDDGSTRAFLQDGDVVRMTAIAGDPASGVGFGECVGKLLPARPI</sequence>
<reference evidence="15" key="1">
    <citation type="submission" date="2022-11" db="EMBL/GenBank/DDBJ databases">
        <authorList>
            <person name="Scott C."/>
            <person name="Bruce N."/>
        </authorList>
    </citation>
    <scope>NUCLEOTIDE SEQUENCE</scope>
</reference>
<evidence type="ECO:0000259" key="14">
    <source>
        <dbReference type="Pfam" id="PF09298"/>
    </source>
</evidence>
<dbReference type="Pfam" id="PF01557">
    <property type="entry name" value="FAA_hydrolase"/>
    <property type="match status" value="1"/>
</dbReference>
<dbReference type="Gene3D" id="2.30.30.230">
    <property type="entry name" value="Fumarylacetoacetase, N-terminal domain"/>
    <property type="match status" value="1"/>
</dbReference>
<evidence type="ECO:0000256" key="8">
    <source>
        <dbReference type="ARBA" id="ARBA00022878"/>
    </source>
</evidence>
<feature type="binding site" evidence="11">
    <location>
        <position position="155"/>
    </location>
    <ligand>
        <name>Ca(2+)</name>
        <dbReference type="ChEBI" id="CHEBI:29108"/>
    </ligand>
</feature>
<dbReference type="GO" id="GO:0006572">
    <property type="term" value="P:L-tyrosine catabolic process"/>
    <property type="evidence" value="ECO:0007669"/>
    <property type="project" value="UniProtKB-UniRule"/>
</dbReference>
<comment type="caution">
    <text evidence="15">The sequence shown here is derived from an EMBL/GenBank/DDBJ whole genome shotgun (WGS) entry which is preliminary data.</text>
</comment>
<dbReference type="PANTHER" id="PTHR43069">
    <property type="entry name" value="FUMARYLACETOACETASE"/>
    <property type="match status" value="1"/>
</dbReference>
<dbReference type="PANTHER" id="PTHR43069:SF5">
    <property type="entry name" value="FUMARYLACETOACETASE"/>
    <property type="match status" value="1"/>
</dbReference>
<dbReference type="GO" id="GO:0004334">
    <property type="term" value="F:fumarylacetoacetase activity"/>
    <property type="evidence" value="ECO:0007669"/>
    <property type="project" value="UniProtKB-UniRule"/>
</dbReference>
<evidence type="ECO:0000256" key="2">
    <source>
        <dbReference type="ARBA" id="ARBA00010211"/>
    </source>
</evidence>
<keyword evidence="8 12" id="KW-0828">Tyrosine catabolism</keyword>
<accession>A0A9P1MA88</accession>
<dbReference type="Pfam" id="PF09298">
    <property type="entry name" value="FAA_hydrolase_N"/>
    <property type="match status" value="1"/>
</dbReference>
<feature type="binding site" evidence="11">
    <location>
        <position position="189"/>
    </location>
    <ligand>
        <name>Ca(2+)</name>
        <dbReference type="ChEBI" id="CHEBI:29108"/>
    </ligand>
</feature>
<dbReference type="SUPFAM" id="SSF56529">
    <property type="entry name" value="FAH"/>
    <property type="match status" value="1"/>
</dbReference>
<keyword evidence="6 11" id="KW-0106">Calcium</keyword>
<evidence type="ECO:0000256" key="4">
    <source>
        <dbReference type="ARBA" id="ARBA00022723"/>
    </source>
</evidence>
<keyword evidence="16" id="KW-1185">Reference proteome</keyword>
<evidence type="ECO:0000256" key="5">
    <source>
        <dbReference type="ARBA" id="ARBA00022801"/>
    </source>
</evidence>